<feature type="transmembrane region" description="Helical" evidence="6">
    <location>
        <begin position="165"/>
        <end position="184"/>
    </location>
</feature>
<evidence type="ECO:0000313" key="7">
    <source>
        <dbReference type="EMBL" id="KAG2374379.1"/>
    </source>
</evidence>
<dbReference type="InterPro" id="IPR012926">
    <property type="entry name" value="TMEM120A/B"/>
</dbReference>
<dbReference type="RefSeq" id="XP_044543553.1">
    <property type="nucleotide sequence ID" value="XM_044686550.1"/>
</dbReference>
<evidence type="ECO:0000256" key="1">
    <source>
        <dbReference type="ARBA" id="ARBA00004141"/>
    </source>
</evidence>
<keyword evidence="3 6" id="KW-0812">Transmembrane</keyword>
<evidence type="ECO:0000256" key="4">
    <source>
        <dbReference type="ARBA" id="ARBA00022989"/>
    </source>
</evidence>
<organism evidence="7 8">
    <name type="scientific">Naegleria lovaniensis</name>
    <name type="common">Amoeba</name>
    <dbReference type="NCBI Taxonomy" id="51637"/>
    <lineage>
        <taxon>Eukaryota</taxon>
        <taxon>Discoba</taxon>
        <taxon>Heterolobosea</taxon>
        <taxon>Tetramitia</taxon>
        <taxon>Eutetramitia</taxon>
        <taxon>Vahlkampfiidae</taxon>
        <taxon>Naegleria</taxon>
    </lineage>
</organism>
<feature type="transmembrane region" description="Helical" evidence="6">
    <location>
        <begin position="317"/>
        <end position="340"/>
    </location>
</feature>
<feature type="transmembrane region" description="Helical" evidence="6">
    <location>
        <begin position="139"/>
        <end position="159"/>
    </location>
</feature>
<accession>A0AA88GFI5</accession>
<comment type="similarity">
    <text evidence="2">Belongs to the TMEM120 family.</text>
</comment>
<evidence type="ECO:0000256" key="3">
    <source>
        <dbReference type="ARBA" id="ARBA00022692"/>
    </source>
</evidence>
<comment type="caution">
    <text evidence="7">The sequence shown here is derived from an EMBL/GenBank/DDBJ whole genome shotgun (WGS) entry which is preliminary data.</text>
</comment>
<proteinExistence type="inferred from homology"/>
<dbReference type="EMBL" id="PYSW02000046">
    <property type="protein sequence ID" value="KAG2374379.1"/>
    <property type="molecule type" value="Genomic_DNA"/>
</dbReference>
<dbReference type="GeneID" id="68103403"/>
<feature type="transmembrane region" description="Helical" evidence="6">
    <location>
        <begin position="276"/>
        <end position="297"/>
    </location>
</feature>
<dbReference type="AlphaFoldDB" id="A0AA88GFI5"/>
<keyword evidence="5 6" id="KW-0472">Membrane</keyword>
<dbReference type="Pfam" id="PF07851">
    <property type="entry name" value="TMEM120A-B"/>
    <property type="match status" value="1"/>
</dbReference>
<dbReference type="Proteomes" id="UP000816034">
    <property type="component" value="Unassembled WGS sequence"/>
</dbReference>
<protein>
    <submittedName>
        <fullName evidence="7">Uncharacterized protein</fullName>
    </submittedName>
</protein>
<reference evidence="7 8" key="1">
    <citation type="journal article" date="2018" name="BMC Genomics">
        <title>The genome of Naegleria lovaniensis, the basis for a comparative approach to unravel pathogenicity factors of the human pathogenic amoeba N. fowleri.</title>
        <authorList>
            <person name="Liechti N."/>
            <person name="Schurch N."/>
            <person name="Bruggmann R."/>
            <person name="Wittwer M."/>
        </authorList>
    </citation>
    <scope>NUCLEOTIDE SEQUENCE [LARGE SCALE GENOMIC DNA]</scope>
    <source>
        <strain evidence="7 8">ATCC 30569</strain>
    </source>
</reference>
<keyword evidence="8" id="KW-1185">Reference proteome</keyword>
<evidence type="ECO:0000256" key="6">
    <source>
        <dbReference type="SAM" id="Phobius"/>
    </source>
</evidence>
<evidence type="ECO:0000256" key="5">
    <source>
        <dbReference type="ARBA" id="ARBA00023136"/>
    </source>
</evidence>
<feature type="transmembrane region" description="Helical" evidence="6">
    <location>
        <begin position="225"/>
        <end position="243"/>
    </location>
</feature>
<sequence>MDRHQVLEEFADCMKDQEAIESTFDKLVKEKRADLYKSETDLKKRTDKHKKRIKSCLAMLNALESTSSSSDNGAADENLQLAEKKAQLKHSSKKLEMIGKQTLNTGGFFVEQFLGKEYSVVLVGDDSRKFNFKKEYETFKYKCTVLNIPITLLLAFFFHSRVLDTFYHLYLTYFYLTLAIRENILAVNGSNIKAWWIRHHYLSIVLVITLLTWPETVLYQAFRPYFLLYALYASIVQVLQYKYQKDRLYVRTAIGKSSMMDVANSDSSQVVVETSLALFFLLPFIFLGQLFQLYNAYLLLDMGYFNTTNWRDVEWQVFANAALFLILAVGNFVTTVEVLVKKAKRNKKKKQQ</sequence>
<comment type="subcellular location">
    <subcellularLocation>
        <location evidence="1">Membrane</location>
        <topology evidence="1">Multi-pass membrane protein</topology>
    </subcellularLocation>
</comment>
<gene>
    <name evidence="7" type="ORF">C9374_010949</name>
</gene>
<evidence type="ECO:0000256" key="2">
    <source>
        <dbReference type="ARBA" id="ARBA00009700"/>
    </source>
</evidence>
<dbReference type="GO" id="GO:0016020">
    <property type="term" value="C:membrane"/>
    <property type="evidence" value="ECO:0007669"/>
    <property type="project" value="UniProtKB-SubCell"/>
</dbReference>
<feature type="transmembrane region" description="Helical" evidence="6">
    <location>
        <begin position="196"/>
        <end position="213"/>
    </location>
</feature>
<name>A0AA88GFI5_NAELO</name>
<evidence type="ECO:0000313" key="8">
    <source>
        <dbReference type="Proteomes" id="UP000816034"/>
    </source>
</evidence>
<dbReference type="PANTHER" id="PTHR21433:SF0">
    <property type="entry name" value="TRANSMEMBRANE PROTEIN 120 HOMOLOG"/>
    <property type="match status" value="1"/>
</dbReference>
<keyword evidence="4 6" id="KW-1133">Transmembrane helix</keyword>
<dbReference type="PANTHER" id="PTHR21433">
    <property type="entry name" value="TRANSMEMBRANE PROTEIN INDUCED BY TUMOR NECROSIS FACTOR ALPHA"/>
    <property type="match status" value="1"/>
</dbReference>